<dbReference type="EMBL" id="JAAAJB010000139">
    <property type="protein sequence ID" value="KAG0264470.1"/>
    <property type="molecule type" value="Genomic_DNA"/>
</dbReference>
<reference evidence="9" key="1">
    <citation type="journal article" date="2020" name="Fungal Divers.">
        <title>Resolving the Mortierellaceae phylogeny through synthesis of multi-gene phylogenetics and phylogenomics.</title>
        <authorList>
            <person name="Vandepol N."/>
            <person name="Liber J."/>
            <person name="Desiro A."/>
            <person name="Na H."/>
            <person name="Kennedy M."/>
            <person name="Barry K."/>
            <person name="Grigoriev I.V."/>
            <person name="Miller A.N."/>
            <person name="O'Donnell K."/>
            <person name="Stajich J.E."/>
            <person name="Bonito G."/>
        </authorList>
    </citation>
    <scope>NUCLEOTIDE SEQUENCE</scope>
    <source>
        <strain evidence="9">BC1065</strain>
    </source>
</reference>
<keyword evidence="10" id="KW-1185">Reference proteome</keyword>
<dbReference type="SUPFAM" id="SSF116846">
    <property type="entry name" value="MIT domain"/>
    <property type="match status" value="1"/>
</dbReference>
<feature type="compositionally biased region" description="Gly residues" evidence="7">
    <location>
        <begin position="1031"/>
        <end position="1043"/>
    </location>
</feature>
<dbReference type="GO" id="GO:0006508">
    <property type="term" value="P:proteolysis"/>
    <property type="evidence" value="ECO:0007669"/>
    <property type="project" value="UniProtKB-KW"/>
</dbReference>
<evidence type="ECO:0000256" key="1">
    <source>
        <dbReference type="ARBA" id="ARBA00010193"/>
    </source>
</evidence>
<feature type="region of interest" description="Disordered" evidence="7">
    <location>
        <begin position="1"/>
        <end position="44"/>
    </location>
</feature>
<dbReference type="SMART" id="SM00720">
    <property type="entry name" value="calpain_III"/>
    <property type="match status" value="1"/>
</dbReference>
<feature type="compositionally biased region" description="Low complexity" evidence="7">
    <location>
        <begin position="1044"/>
        <end position="1074"/>
    </location>
</feature>
<dbReference type="Gene3D" id="1.20.58.80">
    <property type="entry name" value="Phosphotransferase system, lactose/cellobiose-type IIA subunit"/>
    <property type="match status" value="1"/>
</dbReference>
<evidence type="ECO:0000256" key="4">
    <source>
        <dbReference type="ARBA" id="ARBA00022807"/>
    </source>
</evidence>
<keyword evidence="3 6" id="KW-0378">Hydrolase</keyword>
<dbReference type="SUPFAM" id="SSF49758">
    <property type="entry name" value="Calpain large subunit, middle domain (domain III)"/>
    <property type="match status" value="3"/>
</dbReference>
<dbReference type="InterPro" id="IPR022683">
    <property type="entry name" value="Calpain_III"/>
</dbReference>
<comment type="similarity">
    <text evidence="1">Belongs to the peptidase C2 family. PalB/RIM13 subfamily.</text>
</comment>
<dbReference type="InterPro" id="IPR051297">
    <property type="entry name" value="PalB/RIM13"/>
</dbReference>
<dbReference type="OrthoDB" id="167576at2759"/>
<dbReference type="PANTHER" id="PTHR46143:SF1">
    <property type="entry name" value="CALPAIN-7"/>
    <property type="match status" value="1"/>
</dbReference>
<evidence type="ECO:0000256" key="2">
    <source>
        <dbReference type="ARBA" id="ARBA00022670"/>
    </source>
</evidence>
<dbReference type="PROSITE" id="PS50203">
    <property type="entry name" value="CALPAIN_CAT"/>
    <property type="match status" value="1"/>
</dbReference>
<dbReference type="GO" id="GO:0004198">
    <property type="term" value="F:calcium-dependent cysteine-type endopeptidase activity"/>
    <property type="evidence" value="ECO:0007669"/>
    <property type="project" value="InterPro"/>
</dbReference>
<dbReference type="Gene3D" id="2.60.120.380">
    <property type="match status" value="2"/>
</dbReference>
<dbReference type="InterPro" id="IPR022684">
    <property type="entry name" value="Calpain_cysteine_protease"/>
</dbReference>
<dbReference type="InterPro" id="IPR001300">
    <property type="entry name" value="Peptidase_C2_calpain_cat"/>
</dbReference>
<sequence length="1081" mass="118978">MNSPPSPSSQTSSGPKTPGDDPDGFPIDSSNGPGPTAPTATGYPVGSMLTDSTLPDLYSEAYNLALQAVTEDGAGDPHTARILANSQAIVLPHGDELQGVERKSHQYMMRAGSLSHARDASEAVHEVKEISKLEMLVQEAQFAYDQGVAESEKQREQGALDFFTESADLYWQAWKEAPEGAEKDALKETLNKVMVMAEDIKGISAHAHPPQKSKAGATIVSGPSNLTPQELAVLKKTMIINNKVYHPWSDTDVRDLFLRDKGPFVDPDGMLPLSEKQLAKFGAWKRASQICENPKMICLISSTSIVQDLVTDCSFVASLCLIRACIYPKNKFGEPCYNPNGKYLVKLTFNGIPRRVVVDDYLPVSRNGTLMCTFSTNKNELWPSIIEKAYMKLMGGYDFPGSNSGIDLYALTGWIPEHIFIKETAFDKEKQWKRMVNGMRNGVALVTIATGHLSEEDADRLGLVPTHAYAVLDLKEIRGLRLLQVKNPWSHKRWKGPYSHLDAKHWTDQLKAELNFDQLSALKTDDGIFWIDYDSVCTNFDTIHINWNLETLNYRAVIHAPWPSNYGPKRDNYNLGYNPQFSLTTHVKGTRPASMWLLLSKHITMTEENRDFITLHVFEGQKPQQTSASSSPIGDPATTATVLKQLGYQQCAPLTLSTSPSLSSLSDGMVLAGAEAEEELGQRIYYEGNSLVKGMYVNSPHILVRFEVPPGKHNFTIVLSQHVKLRDLHFTLRAYAMCQFTMREIPKKYPIERSYEGAWTEETAGGCSYNAGFYNNPQFHLAVPVLPAPQKTTAVLLMLESPKDYAAHIQIVNSNGKRVSSVWTKDIVAQSGEYRHGFCYCEMNELRPGVYTVIVSTFEPGQTGKYKLIVQSIIDLPLTPIPIEGAGMFKNVQKGQWVIGESAMGWHHHQTLSYARNPHFHVPVQEMTTLKVRLQTPEMTNPTPKINVTVFERLDEGVLGREVCSSGPYTSVPQGVATDTMTLLPNQYGYLIVVSTLEPGRAGKFVLYCYSDRALKIEPGGGASTTISTSGAGGGGGGGGNTVSGGHQRSGSGGSSTPSPLTSSRFRRPFGSSGNAYSPNP</sequence>
<keyword evidence="4 6" id="KW-0788">Thiol protease</keyword>
<dbReference type="Gene3D" id="3.90.70.10">
    <property type="entry name" value="Cysteine proteinases"/>
    <property type="match status" value="1"/>
</dbReference>
<feature type="compositionally biased region" description="Low complexity" evidence="7">
    <location>
        <begin position="32"/>
        <end position="42"/>
    </location>
</feature>
<feature type="active site" evidence="5 6">
    <location>
        <position position="467"/>
    </location>
</feature>
<dbReference type="InterPro" id="IPR036181">
    <property type="entry name" value="MIT_dom_sf"/>
</dbReference>
<evidence type="ECO:0000256" key="5">
    <source>
        <dbReference type="PIRSR" id="PIRSR622684-1"/>
    </source>
</evidence>
<evidence type="ECO:0000313" key="9">
    <source>
        <dbReference type="EMBL" id="KAG0264470.1"/>
    </source>
</evidence>
<dbReference type="Pfam" id="PF01067">
    <property type="entry name" value="Calpain_III"/>
    <property type="match status" value="1"/>
</dbReference>
<evidence type="ECO:0000256" key="7">
    <source>
        <dbReference type="SAM" id="MobiDB-lite"/>
    </source>
</evidence>
<proteinExistence type="inferred from homology"/>
<dbReference type="InterPro" id="IPR022682">
    <property type="entry name" value="Calpain_domain_III"/>
</dbReference>
<dbReference type="AlphaFoldDB" id="A0A9P6QFM8"/>
<feature type="active site" evidence="5 6">
    <location>
        <position position="487"/>
    </location>
</feature>
<dbReference type="SUPFAM" id="SSF54001">
    <property type="entry name" value="Cysteine proteinases"/>
    <property type="match status" value="1"/>
</dbReference>
<dbReference type="CDD" id="cd00044">
    <property type="entry name" value="CysPc"/>
    <property type="match status" value="1"/>
</dbReference>
<name>A0A9P6QFM8_9FUNG</name>
<evidence type="ECO:0000256" key="6">
    <source>
        <dbReference type="PROSITE-ProRule" id="PRU00239"/>
    </source>
</evidence>
<feature type="region of interest" description="Disordered" evidence="7">
    <location>
        <begin position="1026"/>
        <end position="1081"/>
    </location>
</feature>
<keyword evidence="2 6" id="KW-0645">Protease</keyword>
<dbReference type="SMART" id="SM00230">
    <property type="entry name" value="CysPc"/>
    <property type="match status" value="1"/>
</dbReference>
<evidence type="ECO:0000313" key="10">
    <source>
        <dbReference type="Proteomes" id="UP000807716"/>
    </source>
</evidence>
<dbReference type="Proteomes" id="UP000807716">
    <property type="component" value="Unassembled WGS sequence"/>
</dbReference>
<evidence type="ECO:0000259" key="8">
    <source>
        <dbReference type="PROSITE" id="PS50203"/>
    </source>
</evidence>
<comment type="caution">
    <text evidence="9">The sequence shown here is derived from an EMBL/GenBank/DDBJ whole genome shotgun (WGS) entry which is preliminary data.</text>
</comment>
<organism evidence="9 10">
    <name type="scientific">Actinomortierella ambigua</name>
    <dbReference type="NCBI Taxonomy" id="1343610"/>
    <lineage>
        <taxon>Eukaryota</taxon>
        <taxon>Fungi</taxon>
        <taxon>Fungi incertae sedis</taxon>
        <taxon>Mucoromycota</taxon>
        <taxon>Mortierellomycotina</taxon>
        <taxon>Mortierellomycetes</taxon>
        <taxon>Mortierellales</taxon>
        <taxon>Mortierellaceae</taxon>
        <taxon>Actinomortierella</taxon>
    </lineage>
</organism>
<protein>
    <submittedName>
        <fullName evidence="9">Calpain 7</fullName>
    </submittedName>
</protein>
<dbReference type="PANTHER" id="PTHR46143">
    <property type="entry name" value="CALPAIN-7"/>
    <property type="match status" value="1"/>
</dbReference>
<feature type="compositionally biased region" description="Low complexity" evidence="7">
    <location>
        <begin position="8"/>
        <end position="17"/>
    </location>
</feature>
<dbReference type="InterPro" id="IPR038765">
    <property type="entry name" value="Papain-like_cys_pep_sf"/>
</dbReference>
<feature type="domain" description="Calpain catalytic" evidence="8">
    <location>
        <begin position="284"/>
        <end position="549"/>
    </location>
</feature>
<gene>
    <name evidence="9" type="primary">CAPN7</name>
    <name evidence="9" type="ORF">DFQ27_001207</name>
</gene>
<dbReference type="Pfam" id="PF00648">
    <property type="entry name" value="Peptidase_C2"/>
    <property type="match status" value="1"/>
</dbReference>
<feature type="active site" evidence="5 6">
    <location>
        <position position="313"/>
    </location>
</feature>
<dbReference type="InterPro" id="IPR036213">
    <property type="entry name" value="Calpain_III_sf"/>
</dbReference>
<evidence type="ECO:0000256" key="3">
    <source>
        <dbReference type="ARBA" id="ARBA00022801"/>
    </source>
</evidence>
<dbReference type="PRINTS" id="PR00704">
    <property type="entry name" value="CALPAIN"/>
</dbReference>
<accession>A0A9P6QFM8</accession>